<proteinExistence type="predicted"/>
<name>A0A5M3SZ67_LIMPL</name>
<evidence type="ECO:0000313" key="1">
    <source>
        <dbReference type="EMBL" id="GCE92354.1"/>
    </source>
</evidence>
<comment type="caution">
    <text evidence="1">The sequence shown here is derived from an EMBL/GenBank/DDBJ whole genome shotgun (WGS) entry which is preliminary data.</text>
</comment>
<reference evidence="1 2" key="1">
    <citation type="journal article" date="2019" name="J Genomics">
        <title>The Draft Genome of a Hydrogen-producing Cyanobacterium, Arthrospira platensis NIES-46.</title>
        <authorList>
            <person name="Suzuki S."/>
            <person name="Yamaguchi H."/>
            <person name="Kawachi M."/>
        </authorList>
    </citation>
    <scope>NUCLEOTIDE SEQUENCE [LARGE SCALE GENOMIC DNA]</scope>
    <source>
        <strain evidence="1 2">NIES-46</strain>
    </source>
</reference>
<dbReference type="Proteomes" id="UP000326169">
    <property type="component" value="Unassembled WGS sequence"/>
</dbReference>
<organism evidence="1 2">
    <name type="scientific">Limnospira platensis NIES-46</name>
    <dbReference type="NCBI Taxonomy" id="1236695"/>
    <lineage>
        <taxon>Bacteria</taxon>
        <taxon>Bacillati</taxon>
        <taxon>Cyanobacteriota</taxon>
        <taxon>Cyanophyceae</taxon>
        <taxon>Oscillatoriophycideae</taxon>
        <taxon>Oscillatoriales</taxon>
        <taxon>Sirenicapillariaceae</taxon>
        <taxon>Limnospira</taxon>
    </lineage>
</organism>
<gene>
    <name evidence="1" type="ORF">NIES46_03930</name>
</gene>
<sequence>MPFLAIGLLLLYQMTIAIYSGSQTHEVKPTQREAAARLHPKPLSLLGEACPELVEGLVLSLSKGALRGDQMISEQAVSI</sequence>
<keyword evidence="2" id="KW-1185">Reference proteome</keyword>
<dbReference type="EMBL" id="BIMW01000012">
    <property type="protein sequence ID" value="GCE92354.1"/>
    <property type="molecule type" value="Genomic_DNA"/>
</dbReference>
<protein>
    <submittedName>
        <fullName evidence="1">Uncharacterized protein</fullName>
    </submittedName>
</protein>
<evidence type="ECO:0000313" key="2">
    <source>
        <dbReference type="Proteomes" id="UP000326169"/>
    </source>
</evidence>
<accession>A0A5M3SZ67</accession>